<comment type="caution">
    <text evidence="1">The sequence shown here is derived from an EMBL/GenBank/DDBJ whole genome shotgun (WGS) entry which is preliminary data.</text>
</comment>
<organism evidence="1">
    <name type="scientific">bioreactor metagenome</name>
    <dbReference type="NCBI Taxonomy" id="1076179"/>
    <lineage>
        <taxon>unclassified sequences</taxon>
        <taxon>metagenomes</taxon>
        <taxon>ecological metagenomes</taxon>
    </lineage>
</organism>
<gene>
    <name evidence="1" type="ORF">SDC9_184128</name>
</gene>
<reference evidence="1" key="1">
    <citation type="submission" date="2019-08" db="EMBL/GenBank/DDBJ databases">
        <authorList>
            <person name="Kucharzyk K."/>
            <person name="Murdoch R.W."/>
            <person name="Higgins S."/>
            <person name="Loffler F."/>
        </authorList>
    </citation>
    <scope>NUCLEOTIDE SEQUENCE</scope>
</reference>
<proteinExistence type="predicted"/>
<protein>
    <submittedName>
        <fullName evidence="1">Uncharacterized protein</fullName>
    </submittedName>
</protein>
<dbReference type="AlphaFoldDB" id="A0A645HC63"/>
<name>A0A645HC63_9ZZZZ</name>
<accession>A0A645HC63</accession>
<dbReference type="EMBL" id="VSSQ01090847">
    <property type="protein sequence ID" value="MPN36618.1"/>
    <property type="molecule type" value="Genomic_DNA"/>
</dbReference>
<sequence length="52" mass="5870">MDFHDSPFLILHYFGSRDIVGILETDLIAGIESVVALGRHFHEILTFDVQLA</sequence>
<evidence type="ECO:0000313" key="1">
    <source>
        <dbReference type="EMBL" id="MPN36618.1"/>
    </source>
</evidence>